<proteinExistence type="predicted"/>
<dbReference type="PROSITE" id="PS50089">
    <property type="entry name" value="ZF_RING_2"/>
    <property type="match status" value="1"/>
</dbReference>
<dbReference type="FunFam" id="3.30.40.10:FF:001283">
    <property type="entry name" value="Uncharacterized protein"/>
    <property type="match status" value="1"/>
</dbReference>
<organism evidence="7 8">
    <name type="scientific">Paramecium tetraurelia</name>
    <dbReference type="NCBI Taxonomy" id="5888"/>
    <lineage>
        <taxon>Eukaryota</taxon>
        <taxon>Sar</taxon>
        <taxon>Alveolata</taxon>
        <taxon>Ciliophora</taxon>
        <taxon>Intramacronucleata</taxon>
        <taxon>Oligohymenophorea</taxon>
        <taxon>Peniculida</taxon>
        <taxon>Parameciidae</taxon>
        <taxon>Paramecium</taxon>
    </lineage>
</organism>
<keyword evidence="5" id="KW-0472">Membrane</keyword>
<evidence type="ECO:0000313" key="8">
    <source>
        <dbReference type="Proteomes" id="UP000000600"/>
    </source>
</evidence>
<dbReference type="OrthoDB" id="298050at2759"/>
<dbReference type="eggNOG" id="KOG0800">
    <property type="taxonomic scope" value="Eukaryota"/>
</dbReference>
<reference evidence="7 8" key="1">
    <citation type="journal article" date="2006" name="Nature">
        <title>Global trends of whole-genome duplications revealed by the ciliate Paramecium tetraurelia.</title>
        <authorList>
            <consortium name="Genoscope"/>
            <person name="Aury J.-M."/>
            <person name="Jaillon O."/>
            <person name="Duret L."/>
            <person name="Noel B."/>
            <person name="Jubin C."/>
            <person name="Porcel B.M."/>
            <person name="Segurens B."/>
            <person name="Daubin V."/>
            <person name="Anthouard V."/>
            <person name="Aiach N."/>
            <person name="Arnaiz O."/>
            <person name="Billaut A."/>
            <person name="Beisson J."/>
            <person name="Blanc I."/>
            <person name="Bouhouche K."/>
            <person name="Camara F."/>
            <person name="Duharcourt S."/>
            <person name="Guigo R."/>
            <person name="Gogendeau D."/>
            <person name="Katinka M."/>
            <person name="Keller A.-M."/>
            <person name="Kissmehl R."/>
            <person name="Klotz C."/>
            <person name="Koll F."/>
            <person name="Le Moue A."/>
            <person name="Lepere C."/>
            <person name="Malinsky S."/>
            <person name="Nowacki M."/>
            <person name="Nowak J.K."/>
            <person name="Plattner H."/>
            <person name="Poulain J."/>
            <person name="Ruiz F."/>
            <person name="Serrano V."/>
            <person name="Zagulski M."/>
            <person name="Dessen P."/>
            <person name="Betermier M."/>
            <person name="Weissenbach J."/>
            <person name="Scarpelli C."/>
            <person name="Schachter V."/>
            <person name="Sperling L."/>
            <person name="Meyer E."/>
            <person name="Cohen J."/>
            <person name="Wincker P."/>
        </authorList>
    </citation>
    <scope>NUCLEOTIDE SEQUENCE [LARGE SCALE GENOMIC DNA]</scope>
    <source>
        <strain evidence="7 8">Stock d4-2</strain>
    </source>
</reference>
<keyword evidence="5" id="KW-1133">Transmembrane helix</keyword>
<dbReference type="GeneID" id="5016791"/>
<dbReference type="InParanoid" id="A0BYJ2"/>
<dbReference type="KEGG" id="ptm:GSPATT00033462001"/>
<dbReference type="GO" id="GO:0006511">
    <property type="term" value="P:ubiquitin-dependent protein catabolic process"/>
    <property type="evidence" value="ECO:0000318"/>
    <property type="project" value="GO_Central"/>
</dbReference>
<evidence type="ECO:0000256" key="3">
    <source>
        <dbReference type="ARBA" id="ARBA00022833"/>
    </source>
</evidence>
<feature type="domain" description="RING-type" evidence="6">
    <location>
        <begin position="318"/>
        <end position="359"/>
    </location>
</feature>
<dbReference type="Pfam" id="PF13639">
    <property type="entry name" value="zf-RING_2"/>
    <property type="match status" value="1"/>
</dbReference>
<keyword evidence="2 4" id="KW-0863">Zinc-finger</keyword>
<evidence type="ECO:0000256" key="5">
    <source>
        <dbReference type="SAM" id="Phobius"/>
    </source>
</evidence>
<dbReference type="GO" id="GO:0061630">
    <property type="term" value="F:ubiquitin protein ligase activity"/>
    <property type="evidence" value="ECO:0000318"/>
    <property type="project" value="GO_Central"/>
</dbReference>
<evidence type="ECO:0000256" key="4">
    <source>
        <dbReference type="PROSITE-ProRule" id="PRU00175"/>
    </source>
</evidence>
<dbReference type="EMBL" id="CT868027">
    <property type="protein sequence ID" value="CAK63609.1"/>
    <property type="molecule type" value="Genomic_DNA"/>
</dbReference>
<dbReference type="SMART" id="SM00184">
    <property type="entry name" value="RING"/>
    <property type="match status" value="1"/>
</dbReference>
<dbReference type="Proteomes" id="UP000000600">
    <property type="component" value="Unassembled WGS sequence"/>
</dbReference>
<dbReference type="OMA" id="QMEIQHT"/>
<protein>
    <recommendedName>
        <fullName evidence="6">RING-type domain-containing protein</fullName>
    </recommendedName>
</protein>
<dbReference type="CDD" id="cd16454">
    <property type="entry name" value="RING-H2_PA-TM-RING"/>
    <property type="match status" value="1"/>
</dbReference>
<dbReference type="AlphaFoldDB" id="A0BYJ2"/>
<dbReference type="InterPro" id="IPR013083">
    <property type="entry name" value="Znf_RING/FYVE/PHD"/>
</dbReference>
<dbReference type="GO" id="GO:0008270">
    <property type="term" value="F:zinc ion binding"/>
    <property type="evidence" value="ECO:0007669"/>
    <property type="project" value="UniProtKB-KW"/>
</dbReference>
<keyword evidence="1" id="KW-0479">Metal-binding</keyword>
<feature type="transmembrane region" description="Helical" evidence="5">
    <location>
        <begin position="255"/>
        <end position="281"/>
    </location>
</feature>
<keyword evidence="8" id="KW-1185">Reference proteome</keyword>
<name>A0BYJ2_PARTE</name>
<dbReference type="Gene3D" id="3.30.40.10">
    <property type="entry name" value="Zinc/RING finger domain, C3HC4 (zinc finger)"/>
    <property type="match status" value="1"/>
</dbReference>
<evidence type="ECO:0000256" key="1">
    <source>
        <dbReference type="ARBA" id="ARBA00022723"/>
    </source>
</evidence>
<dbReference type="InterPro" id="IPR001841">
    <property type="entry name" value="Znf_RING"/>
</dbReference>
<keyword evidence="3" id="KW-0862">Zinc</keyword>
<dbReference type="PANTHER" id="PTHR45931">
    <property type="entry name" value="SI:CH211-59O9.10"/>
    <property type="match status" value="1"/>
</dbReference>
<evidence type="ECO:0000256" key="2">
    <source>
        <dbReference type="ARBA" id="ARBA00022771"/>
    </source>
</evidence>
<dbReference type="PANTHER" id="PTHR45931:SF3">
    <property type="entry name" value="RING ZINC FINGER-CONTAINING PROTEIN"/>
    <property type="match status" value="1"/>
</dbReference>
<dbReference type="STRING" id="5888.A0BYJ2"/>
<dbReference type="RefSeq" id="XP_001431007.1">
    <property type="nucleotide sequence ID" value="XM_001430970.1"/>
</dbReference>
<accession>A0BYJ2</accession>
<evidence type="ECO:0000259" key="6">
    <source>
        <dbReference type="PROSITE" id="PS50089"/>
    </source>
</evidence>
<dbReference type="HOGENOM" id="CLU_047486_0_0_1"/>
<gene>
    <name evidence="7" type="ORF">GSPATT00033462001</name>
</gene>
<sequence>MIFLLCISYVLANFNTQYVTDQMEIQHTNLNSSKTYLLSMIITQFPQNNYCLPLLQVIINNEIYNDSQAYSVRARIQKVYINGTGSVIIKVNCNMLEYFKNPKNINKTMHFNLTLNDAKQHSSILCQFPHYGQNCSLSILQIQKEFSVTILILNNTWLYAYAILENNDYEVIVQNGESLFGVSIVSINKLNVTILPSFLQNFVVLEQNNEEKEIQIYRSEDDQNNVYIIGLFNFNSTQIQEITITLTAGLKSEEFPFWVTMLLISIIVFGMLLLLIILLLFRRQYKKLTQIKPALDKKVIKKYMPPQKADSKMIKDTCSICLVQFELKDKYCQTPCRHVFHEQCLVDWTTKQANCPVCRQGLLEKEINELMEIKNKGNRNVEDLNIEEALKSKDDPQSQTYRNFPLLQLSSSPFRTQLKIELDSSPQAQNSPPILQFEGSPENRANRNLCFQSDGIVESQN</sequence>
<dbReference type="InterPro" id="IPR051834">
    <property type="entry name" value="RING_finger_E3_ligase"/>
</dbReference>
<keyword evidence="5" id="KW-0812">Transmembrane</keyword>
<evidence type="ECO:0000313" key="7">
    <source>
        <dbReference type="EMBL" id="CAK63609.1"/>
    </source>
</evidence>
<dbReference type="SUPFAM" id="SSF57850">
    <property type="entry name" value="RING/U-box"/>
    <property type="match status" value="1"/>
</dbReference>